<evidence type="ECO:0000256" key="3">
    <source>
        <dbReference type="ARBA" id="ARBA00022679"/>
    </source>
</evidence>
<comment type="pathway">
    <text evidence="1">Cell wall biogenesis; poly(ribitol phosphate) teichoic acid biosynthesis.</text>
</comment>
<dbReference type="NCBIfam" id="TIGR00696">
    <property type="entry name" value="wecG_tagA_cpsF"/>
    <property type="match status" value="1"/>
</dbReference>
<keyword evidence="5 6" id="KW-0961">Cell wall biogenesis/degradation</keyword>
<evidence type="ECO:0000313" key="8">
    <source>
        <dbReference type="EMBL" id="RZI04416.1"/>
    </source>
</evidence>
<name>A0A4Q7CQ08_9STAP</name>
<dbReference type="PANTHER" id="PTHR34136:SF1">
    <property type="entry name" value="UDP-N-ACETYL-D-MANNOSAMINURONIC ACID TRANSFERASE"/>
    <property type="match status" value="1"/>
</dbReference>
<evidence type="ECO:0000313" key="7">
    <source>
        <dbReference type="EMBL" id="QQS82631.1"/>
    </source>
</evidence>
<comment type="catalytic activity">
    <reaction evidence="6">
        <text>UDP-N-acetyl-alpha-D-mannosamine + N-acetyl-alpha-D-glucosaminyl-di-trans,octa-cis-undecaprenyl diphosphate = N-acetyl-beta-D-mannosaminyl-(1-&gt;4)-N-acetyl-alpha-D-glucosaminyl di-trans,octa-cis-undecaprenyl diphosphate + UDP + H(+)</text>
        <dbReference type="Rhea" id="RHEA:16053"/>
        <dbReference type="ChEBI" id="CHEBI:15378"/>
        <dbReference type="ChEBI" id="CHEBI:58223"/>
        <dbReference type="ChEBI" id="CHEBI:62959"/>
        <dbReference type="ChEBI" id="CHEBI:68623"/>
        <dbReference type="ChEBI" id="CHEBI:132210"/>
        <dbReference type="EC" id="2.4.1.187"/>
    </reaction>
</comment>
<dbReference type="HAMAP" id="MF_02070">
    <property type="entry name" value="TagA_TarA"/>
    <property type="match status" value="1"/>
</dbReference>
<gene>
    <name evidence="8" type="ORF">EIG99_01185</name>
    <name evidence="7" type="ORF">I6J05_12250</name>
</gene>
<comment type="function">
    <text evidence="6">Catalyzes the conversion of GlcNAc-PP-undecaprenol into ManNAc-GlcNAc-PP-undecaprenol, the first committed lipid intermediate in the de novo synthesis of teichoic acid.</text>
</comment>
<dbReference type="InterPro" id="IPR004629">
    <property type="entry name" value="WecG_TagA_CpsF"/>
</dbReference>
<dbReference type="EMBL" id="CP068073">
    <property type="protein sequence ID" value="QQS82631.1"/>
    <property type="molecule type" value="Genomic_DNA"/>
</dbReference>
<evidence type="ECO:0000256" key="1">
    <source>
        <dbReference type="ARBA" id="ARBA00004837"/>
    </source>
</evidence>
<dbReference type="GO" id="GO:0047244">
    <property type="term" value="F:N-acetylglucosaminyldiphosphoundecaprenol N-acetyl-beta-D-mannosaminyltransferase activity"/>
    <property type="evidence" value="ECO:0007669"/>
    <property type="project" value="UniProtKB-UniRule"/>
</dbReference>
<keyword evidence="10" id="KW-1185">Reference proteome</keyword>
<dbReference type="Pfam" id="PF03808">
    <property type="entry name" value="Glyco_tran_WecG"/>
    <property type="match status" value="1"/>
</dbReference>
<dbReference type="NCBIfam" id="NF041710">
    <property type="entry name" value="UDPacetylman_taseTarA"/>
    <property type="match status" value="1"/>
</dbReference>
<accession>A0A4Q7CQ08</accession>
<evidence type="ECO:0000313" key="10">
    <source>
        <dbReference type="Proteomes" id="UP000595942"/>
    </source>
</evidence>
<dbReference type="AlphaFoldDB" id="A0A4Q7CQ08"/>
<dbReference type="UniPathway" id="UPA00790"/>
<evidence type="ECO:0000313" key="9">
    <source>
        <dbReference type="Proteomes" id="UP000293854"/>
    </source>
</evidence>
<dbReference type="UniPathway" id="UPA00632"/>
<reference evidence="8 9" key="1">
    <citation type="submission" date="2018-11" db="EMBL/GenBank/DDBJ databases">
        <title>Genomic profiling of Staphylococcus species from a Poultry farm system in KwaZulu-Natal, South Africa.</title>
        <authorList>
            <person name="Amoako D.G."/>
            <person name="Somboro A.M."/>
            <person name="Abia A.L.K."/>
            <person name="Bester L.A."/>
            <person name="Essack S.Y."/>
        </authorList>
    </citation>
    <scope>NUCLEOTIDE SEQUENCE [LARGE SCALE GENOMIC DNA]</scope>
    <source>
        <strain evidence="8 9">SA11</strain>
    </source>
</reference>
<dbReference type="InterPro" id="IPR053391">
    <property type="entry name" value="TAB_Glycosyltransferase"/>
</dbReference>
<evidence type="ECO:0000256" key="6">
    <source>
        <dbReference type="HAMAP-Rule" id="MF_02070"/>
    </source>
</evidence>
<protein>
    <recommendedName>
        <fullName evidence="6">N-acetylglucosaminyldiphosphoundecaprenol N-acetyl-beta-D-mannosaminyltransferase</fullName>
        <ecNumber evidence="6">2.4.1.187</ecNumber>
    </recommendedName>
    <alternativeName>
        <fullName evidence="6">N-acetylmannosaminyltransferase</fullName>
    </alternativeName>
    <alternativeName>
        <fullName evidence="6">UDP-N-acetylmannosamine transferase</fullName>
    </alternativeName>
    <alternativeName>
        <fullName evidence="6">UDP-N-acetylmannosamine:N-acetylglucosaminyl pyrophosphorylundecaprenol N-acetylmannosaminyltransferase</fullName>
    </alternativeName>
</protein>
<evidence type="ECO:0000256" key="2">
    <source>
        <dbReference type="ARBA" id="ARBA00022676"/>
    </source>
</evidence>
<dbReference type="OrthoDB" id="9771846at2"/>
<keyword evidence="2 6" id="KW-0328">Glycosyltransferase</keyword>
<evidence type="ECO:0000256" key="5">
    <source>
        <dbReference type="ARBA" id="ARBA00023316"/>
    </source>
</evidence>
<comment type="pathway">
    <text evidence="6">Cell wall biogenesis; teichoic acid biosynthesis.</text>
</comment>
<proteinExistence type="inferred from homology"/>
<dbReference type="Proteomes" id="UP000595942">
    <property type="component" value="Chromosome"/>
</dbReference>
<dbReference type="InterPro" id="IPR034714">
    <property type="entry name" value="TagA_TarA"/>
</dbReference>
<comment type="similarity">
    <text evidence="6">Belongs to the glycosyltransferase 26 family. TagA/TarA subfamily.</text>
</comment>
<sequence length="258" mass="30177">MRKLGDFIMENQRTAKREKVDILSVQFDNVTMDEMKHHVTNFIEADTTDNMFVVTANPEIVDYALEDENYYDLIGEADFIIPDGTGIIQAGRILGTPLKERVPGIEFMAACLVIAERHRQKVFLLGASTHVVAEAVKHLQQKYPHIEFASHHGYIDTRDESVARQVCNFNPDYIFVGMGYPKQEEWIKRHRHRFQHTLMMGVGGSIEVYSGTKKRAPLIFRKLNLEWFYRLITDWKRMARMQRLPRFVSKVFRTRLKK</sequence>
<dbReference type="CDD" id="cd06533">
    <property type="entry name" value="Glyco_transf_WecG_TagA"/>
    <property type="match status" value="1"/>
</dbReference>
<keyword evidence="3 6" id="KW-0808">Transferase</keyword>
<dbReference type="GO" id="GO:0071555">
    <property type="term" value="P:cell wall organization"/>
    <property type="evidence" value="ECO:0007669"/>
    <property type="project" value="UniProtKB-KW"/>
</dbReference>
<dbReference type="Proteomes" id="UP000293854">
    <property type="component" value="Unassembled WGS sequence"/>
</dbReference>
<dbReference type="EMBL" id="RQTE01000025">
    <property type="protein sequence ID" value="RZI04416.1"/>
    <property type="molecule type" value="Genomic_DNA"/>
</dbReference>
<dbReference type="PANTHER" id="PTHR34136">
    <property type="match status" value="1"/>
</dbReference>
<reference evidence="7 10" key="2">
    <citation type="submission" date="2021-01" db="EMBL/GenBank/DDBJ databases">
        <title>FDA dAtabase for Regulatory Grade micrObial Sequences (FDA-ARGOS): Supporting development and validation of Infectious Disease Dx tests.</title>
        <authorList>
            <person name="Sproer C."/>
            <person name="Gronow S."/>
            <person name="Severitt S."/>
            <person name="Schroder I."/>
            <person name="Tallon L."/>
            <person name="Sadzewicz L."/>
            <person name="Zhao X."/>
            <person name="Boylan J."/>
            <person name="Ott S."/>
            <person name="Bowen H."/>
            <person name="Vavikolanu K."/>
            <person name="Mehta A."/>
            <person name="Aluvathingal J."/>
            <person name="Nadendla S."/>
            <person name="Lowell S."/>
            <person name="Myers T."/>
            <person name="Yan Y."/>
            <person name="Sichtig H."/>
        </authorList>
    </citation>
    <scope>NUCLEOTIDE SEQUENCE [LARGE SCALE GENOMIC DNA]</scope>
    <source>
        <strain evidence="7 10">FDAARGOS_1148</strain>
    </source>
</reference>
<keyword evidence="4 6" id="KW-0777">Teichoic acid biosynthesis</keyword>
<dbReference type="EC" id="2.4.1.187" evidence="6"/>
<evidence type="ECO:0000256" key="4">
    <source>
        <dbReference type="ARBA" id="ARBA00022944"/>
    </source>
</evidence>
<organism evidence="8 9">
    <name type="scientific">Staphylococcus condimenti</name>
    <dbReference type="NCBI Taxonomy" id="70255"/>
    <lineage>
        <taxon>Bacteria</taxon>
        <taxon>Bacillati</taxon>
        <taxon>Bacillota</taxon>
        <taxon>Bacilli</taxon>
        <taxon>Bacillales</taxon>
        <taxon>Staphylococcaceae</taxon>
        <taxon>Staphylococcus</taxon>
    </lineage>
</organism>
<dbReference type="GO" id="GO:0019350">
    <property type="term" value="P:teichoic acid biosynthetic process"/>
    <property type="evidence" value="ECO:0007669"/>
    <property type="project" value="UniProtKB-UniRule"/>
</dbReference>